<dbReference type="AlphaFoldDB" id="A0A182R9X5"/>
<evidence type="ECO:0000256" key="4">
    <source>
        <dbReference type="ARBA" id="ARBA00022771"/>
    </source>
</evidence>
<dbReference type="GO" id="GO:0030674">
    <property type="term" value="F:protein-macromolecule adaptor activity"/>
    <property type="evidence" value="ECO:0007669"/>
    <property type="project" value="UniProtKB-ARBA"/>
</dbReference>
<keyword evidence="3" id="KW-0677">Repeat</keyword>
<feature type="domain" description="C2H2-type" evidence="8">
    <location>
        <begin position="486"/>
        <end position="510"/>
    </location>
</feature>
<feature type="domain" description="C2H2-type" evidence="8">
    <location>
        <begin position="356"/>
        <end position="385"/>
    </location>
</feature>
<keyword evidence="4 7" id="KW-0863">Zinc-finger</keyword>
<dbReference type="PANTHER" id="PTHR24379">
    <property type="entry name" value="KRAB AND ZINC FINGER DOMAIN-CONTAINING"/>
    <property type="match status" value="1"/>
</dbReference>
<proteinExistence type="predicted"/>
<evidence type="ECO:0000256" key="3">
    <source>
        <dbReference type="ARBA" id="ARBA00022737"/>
    </source>
</evidence>
<feature type="domain" description="C2H2-type" evidence="8">
    <location>
        <begin position="415"/>
        <end position="443"/>
    </location>
</feature>
<evidence type="ECO:0000256" key="6">
    <source>
        <dbReference type="ARBA" id="ARBA00023242"/>
    </source>
</evidence>
<feature type="domain" description="C2H2-type" evidence="8">
    <location>
        <begin position="446"/>
        <end position="468"/>
    </location>
</feature>
<organism evidence="9">
    <name type="scientific">Anopheles funestus</name>
    <name type="common">African malaria mosquito</name>
    <dbReference type="NCBI Taxonomy" id="62324"/>
    <lineage>
        <taxon>Eukaryota</taxon>
        <taxon>Metazoa</taxon>
        <taxon>Ecdysozoa</taxon>
        <taxon>Arthropoda</taxon>
        <taxon>Hexapoda</taxon>
        <taxon>Insecta</taxon>
        <taxon>Pterygota</taxon>
        <taxon>Neoptera</taxon>
        <taxon>Endopterygota</taxon>
        <taxon>Diptera</taxon>
        <taxon>Nematocera</taxon>
        <taxon>Culicoidea</taxon>
        <taxon>Culicidae</taxon>
        <taxon>Anophelinae</taxon>
        <taxon>Anopheles</taxon>
    </lineage>
</organism>
<evidence type="ECO:0000256" key="2">
    <source>
        <dbReference type="ARBA" id="ARBA00022723"/>
    </source>
</evidence>
<feature type="domain" description="C2H2-type" evidence="8">
    <location>
        <begin position="574"/>
        <end position="601"/>
    </location>
</feature>
<accession>A0A182R9X5</accession>
<dbReference type="FunFam" id="3.30.160.60:FF:000688">
    <property type="entry name" value="zinc finger protein 197 isoform X1"/>
    <property type="match status" value="1"/>
</dbReference>
<evidence type="ECO:0000256" key="1">
    <source>
        <dbReference type="ARBA" id="ARBA00004123"/>
    </source>
</evidence>
<evidence type="ECO:0000256" key="5">
    <source>
        <dbReference type="ARBA" id="ARBA00022833"/>
    </source>
</evidence>
<keyword evidence="2" id="KW-0479">Metal-binding</keyword>
<reference evidence="9" key="1">
    <citation type="submission" date="2020-05" db="UniProtKB">
        <authorList>
            <consortium name="EnsemblMetazoa"/>
        </authorList>
    </citation>
    <scope>IDENTIFICATION</scope>
    <source>
        <strain evidence="9">FUMOZ</strain>
    </source>
</reference>
<evidence type="ECO:0000259" key="8">
    <source>
        <dbReference type="PROSITE" id="PS50157"/>
    </source>
</evidence>
<dbReference type="SMART" id="SM00355">
    <property type="entry name" value="ZnF_C2H2"/>
    <property type="match status" value="13"/>
</dbReference>
<dbReference type="VEuPathDB" id="VectorBase:AFUN2_012609"/>
<dbReference type="Gene3D" id="3.30.160.60">
    <property type="entry name" value="Classic Zinc Finger"/>
    <property type="match status" value="7"/>
</dbReference>
<dbReference type="SUPFAM" id="SSF57667">
    <property type="entry name" value="beta-beta-alpha zinc fingers"/>
    <property type="match status" value="5"/>
</dbReference>
<evidence type="ECO:0000256" key="7">
    <source>
        <dbReference type="PROSITE-ProRule" id="PRU00042"/>
    </source>
</evidence>
<evidence type="ECO:0000313" key="9">
    <source>
        <dbReference type="EnsemblMetazoa" id="AFUN002984-PA"/>
    </source>
</evidence>
<dbReference type="FunFam" id="3.30.160.60:FF:001498">
    <property type="entry name" value="Zinc finger protein 404"/>
    <property type="match status" value="1"/>
</dbReference>
<feature type="domain" description="C2H2-type" evidence="8">
    <location>
        <begin position="546"/>
        <end position="573"/>
    </location>
</feature>
<dbReference type="GO" id="GO:0008270">
    <property type="term" value="F:zinc ion binding"/>
    <property type="evidence" value="ECO:0007669"/>
    <property type="project" value="UniProtKB-KW"/>
</dbReference>
<keyword evidence="5" id="KW-0862">Zinc</keyword>
<dbReference type="VEuPathDB" id="VectorBase:AFUN002984"/>
<dbReference type="PANTHER" id="PTHR24379:SF127">
    <property type="entry name" value="BLOODY FINGERS-RELATED"/>
    <property type="match status" value="1"/>
</dbReference>
<protein>
    <recommendedName>
        <fullName evidence="8">C2H2-type domain-containing protein</fullName>
    </recommendedName>
</protein>
<feature type="domain" description="C2H2-type" evidence="8">
    <location>
        <begin position="326"/>
        <end position="353"/>
    </location>
</feature>
<dbReference type="PROSITE" id="PS00028">
    <property type="entry name" value="ZINC_FINGER_C2H2_1"/>
    <property type="match status" value="9"/>
</dbReference>
<dbReference type="PROSITE" id="PS50157">
    <property type="entry name" value="ZINC_FINGER_C2H2_2"/>
    <property type="match status" value="10"/>
</dbReference>
<dbReference type="GO" id="GO:0005634">
    <property type="term" value="C:nucleus"/>
    <property type="evidence" value="ECO:0007669"/>
    <property type="project" value="UniProtKB-SubCell"/>
</dbReference>
<keyword evidence="6" id="KW-0539">Nucleus</keyword>
<dbReference type="Pfam" id="PF00096">
    <property type="entry name" value="zf-C2H2"/>
    <property type="match status" value="6"/>
</dbReference>
<dbReference type="STRING" id="62324.A0A182R9X5"/>
<feature type="domain" description="C2H2-type" evidence="8">
    <location>
        <begin position="516"/>
        <end position="544"/>
    </location>
</feature>
<name>A0A182R9X5_ANOFN</name>
<feature type="domain" description="C2H2-type" evidence="8">
    <location>
        <begin position="602"/>
        <end position="629"/>
    </location>
</feature>
<dbReference type="InterPro" id="IPR013087">
    <property type="entry name" value="Znf_C2H2_type"/>
</dbReference>
<feature type="domain" description="C2H2-type" evidence="8">
    <location>
        <begin position="630"/>
        <end position="657"/>
    </location>
</feature>
<dbReference type="InterPro" id="IPR036236">
    <property type="entry name" value="Znf_C2H2_sf"/>
</dbReference>
<dbReference type="EnsemblMetazoa" id="AFUN002984-RA">
    <property type="protein sequence ID" value="AFUN002984-PA"/>
    <property type="gene ID" value="AFUN002984"/>
</dbReference>
<sequence length="657" mass="76605">MHPEVGQTYELSNLTCRLCLGNKEELEPLDAALTQNELVNVIGGLFKIDLEENWPFHNACIKCIKDVRVIESIRAEIYGKNRIFDVLWTQYKRIHLQDDSTNNGKDYASKENDNSMPAEYVIEELVVEKTEMDMLQPDMLLKEENNQQDIIVKLENQDEDDPVQEELVCEEMTLSESDLDMDAIIEEEKDEMNDTNEGNMIEELMEEQDDNVADADSEHHGDDLYEVVDEEDGSPDGEGYFDATIIRCYICMESLESENTLEEHLTMIHQDLLPFHCDKCLLHFYCLNEVNQHLITHVYPFVCLYCPQKYCNEGLLRNHNKVCNSYRCVICPAEFAIKAHLNEHKKQHTAEMRKMNKCKHCGRTFAHASKLRRHLQAGICTGSKDVQVRSNTRKRTLEGKSSPGATKSNITKNLLVCQVCNRKFDNNSHLARHFERDHSEFRLPLFPCNVCPKKFTSFEKSIRHQAYHRRSTVKPTEAKKSKESDTVCKICNKVFRVDHQLLRHLTEDHSLTLELFECDQCPRKFSTEFKLRKHQYNSHRENKPLFVCSHCGQKFEKKLTLKDHETKHLGTPAYKCDLCDKTFIHKHSLDRHALVHSDEKQFACDFCSKTFKRNTTLVIHRRIHTGEKPYLCEPCGMRFIDSSTLIKHRQRAHMKTE</sequence>
<comment type="subcellular location">
    <subcellularLocation>
        <location evidence="1">Nucleus</location>
    </subcellularLocation>
</comment>